<comment type="similarity">
    <text evidence="11 12">Belongs to the NDK family.</text>
</comment>
<dbReference type="PRINTS" id="PR01243">
    <property type="entry name" value="NUCDPKINASE"/>
</dbReference>
<evidence type="ECO:0000256" key="1">
    <source>
        <dbReference type="ARBA" id="ARBA00000082"/>
    </source>
</evidence>
<dbReference type="SUPFAM" id="SSF54919">
    <property type="entry name" value="Nucleoside diphosphate kinase, NDK"/>
    <property type="match status" value="2"/>
</dbReference>
<dbReference type="PANTHER" id="PTHR43109">
    <property type="entry name" value="NUCLEOSIDE DIPHOSPHATE KINASE 7"/>
    <property type="match status" value="1"/>
</dbReference>
<dbReference type="PROSITE" id="PS51336">
    <property type="entry name" value="DM10"/>
    <property type="match status" value="1"/>
</dbReference>
<evidence type="ECO:0000256" key="11">
    <source>
        <dbReference type="PROSITE-ProRule" id="PRU00706"/>
    </source>
</evidence>
<sequence length="385" mass="43868">MALNDINNDGARYAFICTWHDPMTDITWRYQFMYHTNDQSIEMYDIKNQKTFLKRVAYPAITLEQLYIGSTILVYTRQLLIEDYGDEFTRKHLRGLQETTCAMIKPDAICNAGKILECITRNGLLIKHMRMCQLSRKQAEEFYNVHQGKPFYESLIQLISNGPVIAMELVGENALCRWRLLLGPTSTEVARIKAPSSIRAQFGTDTTMNACHGSDSHENARIETLFFFRCWNMGMSARFRNCTLCIIRPHAVMSGCAGAILDRILCQFDVTAMELTQFSRHAAADFLAVYQGICPDFCSMTHELASGDFIILEIVDKENPCSNPVNKFREFCGPADSCIARALRPRSLRAEFGINKVKNAVHCTDIPDDGELEVGYMFTHQWEGR</sequence>
<dbReference type="FunFam" id="3.30.70.141:FF:000010">
    <property type="entry name" value="Nucleoside diphosphate kinase 7"/>
    <property type="match status" value="1"/>
</dbReference>
<keyword evidence="7" id="KW-0206">Cytoskeleton</keyword>
<dbReference type="Gene3D" id="2.30.29.170">
    <property type="match status" value="1"/>
</dbReference>
<dbReference type="Gene3D" id="3.30.70.141">
    <property type="entry name" value="Nucleoside diphosphate kinase-like domain"/>
    <property type="match status" value="2"/>
</dbReference>
<reference evidence="14 16" key="2">
    <citation type="journal article" date="2018" name="Plant J.">
        <title>The Physcomitrella patens chromosome-scale assembly reveals moss genome structure and evolution.</title>
        <authorList>
            <person name="Lang D."/>
            <person name="Ullrich K.K."/>
            <person name="Murat F."/>
            <person name="Fuchs J."/>
            <person name="Jenkins J."/>
            <person name="Haas F.B."/>
            <person name="Piednoel M."/>
            <person name="Gundlach H."/>
            <person name="Van Bel M."/>
            <person name="Meyberg R."/>
            <person name="Vives C."/>
            <person name="Morata J."/>
            <person name="Symeonidi A."/>
            <person name="Hiss M."/>
            <person name="Muchero W."/>
            <person name="Kamisugi Y."/>
            <person name="Saleh O."/>
            <person name="Blanc G."/>
            <person name="Decker E.L."/>
            <person name="van Gessel N."/>
            <person name="Grimwood J."/>
            <person name="Hayes R.D."/>
            <person name="Graham S.W."/>
            <person name="Gunter L.E."/>
            <person name="McDaniel S.F."/>
            <person name="Hoernstein S.N.W."/>
            <person name="Larsson A."/>
            <person name="Li F.W."/>
            <person name="Perroud P.F."/>
            <person name="Phillips J."/>
            <person name="Ranjan P."/>
            <person name="Rokshar D.S."/>
            <person name="Rothfels C.J."/>
            <person name="Schneider L."/>
            <person name="Shu S."/>
            <person name="Stevenson D.W."/>
            <person name="Thummler F."/>
            <person name="Tillich M."/>
            <person name="Villarreal Aguilar J.C."/>
            <person name="Widiez T."/>
            <person name="Wong G.K."/>
            <person name="Wymore A."/>
            <person name="Zhang Y."/>
            <person name="Zimmer A.D."/>
            <person name="Quatrano R.S."/>
            <person name="Mayer K.F.X."/>
            <person name="Goodstein D."/>
            <person name="Casacuberta J.M."/>
            <person name="Vandepoele K."/>
            <person name="Reski R."/>
            <person name="Cuming A.C."/>
            <person name="Tuskan G.A."/>
            <person name="Maumus F."/>
            <person name="Salse J."/>
            <person name="Schmutz J."/>
            <person name="Rensing S.A."/>
        </authorList>
    </citation>
    <scope>NUCLEOTIDE SEQUENCE [LARGE SCALE GENOMIC DNA]</scope>
    <source>
        <strain evidence="15 16">cv. Gransden 2004</strain>
    </source>
</reference>
<keyword evidence="10" id="KW-0547">Nucleotide-binding</keyword>
<dbReference type="Pfam" id="PF25364">
    <property type="entry name" value="PH_NDK7_N"/>
    <property type="match status" value="1"/>
</dbReference>
<protein>
    <recommendedName>
        <fullName evidence="13">DM10 domain-containing protein</fullName>
    </recommendedName>
</protein>
<dbReference type="InterPro" id="IPR036850">
    <property type="entry name" value="NDK-like_dom_sf"/>
</dbReference>
<dbReference type="InterPro" id="IPR034907">
    <property type="entry name" value="NDK-like_dom"/>
</dbReference>
<feature type="active site" description="Pros-phosphohistidine intermediate" evidence="11">
    <location>
        <position position="362"/>
    </location>
</feature>
<evidence type="ECO:0000256" key="10">
    <source>
        <dbReference type="PIRSR" id="PIRSR036503-51"/>
    </source>
</evidence>
<keyword evidence="5" id="KW-0963">Cytoplasm</keyword>
<evidence type="ECO:0000256" key="8">
    <source>
        <dbReference type="ARBA" id="ARBA00023273"/>
    </source>
</evidence>
<organism evidence="14">
    <name type="scientific">Physcomitrium patens</name>
    <name type="common">Spreading-leaved earth moss</name>
    <name type="synonym">Physcomitrella patens</name>
    <dbReference type="NCBI Taxonomy" id="3218"/>
    <lineage>
        <taxon>Eukaryota</taxon>
        <taxon>Viridiplantae</taxon>
        <taxon>Streptophyta</taxon>
        <taxon>Embryophyta</taxon>
        <taxon>Bryophyta</taxon>
        <taxon>Bryophytina</taxon>
        <taxon>Bryopsida</taxon>
        <taxon>Funariidae</taxon>
        <taxon>Funariales</taxon>
        <taxon>Funariaceae</taxon>
        <taxon>Physcomitrium</taxon>
    </lineage>
</organism>
<evidence type="ECO:0000313" key="15">
    <source>
        <dbReference type="EnsemblPlants" id="Pp3c26_8320V3.1"/>
    </source>
</evidence>
<dbReference type="STRING" id="3218.A0A2K1ICA6"/>
<dbReference type="InterPro" id="IPR057579">
    <property type="entry name" value="DM10_NDK7"/>
</dbReference>
<evidence type="ECO:0000256" key="9">
    <source>
        <dbReference type="PIRSR" id="PIRSR036503-50"/>
    </source>
</evidence>
<dbReference type="PROSITE" id="PS51374">
    <property type="entry name" value="NDPK_LIKE"/>
    <property type="match status" value="2"/>
</dbReference>
<dbReference type="InterPro" id="IPR011410">
    <property type="entry name" value="NDPK7"/>
</dbReference>
<keyword evidence="8" id="KW-0966">Cell projection</keyword>
<feature type="domain" description="DM10" evidence="13">
    <location>
        <begin position="9"/>
        <end position="97"/>
    </location>
</feature>
<dbReference type="InterPro" id="IPR001564">
    <property type="entry name" value="Nucleoside_diP_kinase"/>
</dbReference>
<dbReference type="PANTHER" id="PTHR43109:SF2">
    <property type="entry name" value="NUCLEOSIDE DIPHOSPHATE KINASE 7"/>
    <property type="match status" value="1"/>
</dbReference>
<feature type="binding site" evidence="11">
    <location>
        <position position="209"/>
    </location>
    <ligand>
        <name>ATP</name>
        <dbReference type="ChEBI" id="CHEBI:30616"/>
    </ligand>
</feature>
<feature type="binding site" evidence="11">
    <location>
        <position position="199"/>
    </location>
    <ligand>
        <name>ATP</name>
        <dbReference type="ChEBI" id="CHEBI:30616"/>
    </ligand>
</feature>
<dbReference type="GO" id="GO:0006183">
    <property type="term" value="P:GTP biosynthetic process"/>
    <property type="evidence" value="ECO:0007669"/>
    <property type="project" value="InterPro"/>
</dbReference>
<comment type="caution">
    <text evidence="11">Lacks conserved residue(s) required for the propagation of feature annotation.</text>
</comment>
<feature type="binding site" evidence="11">
    <location>
        <position position="179"/>
    </location>
    <ligand>
        <name>ATP</name>
        <dbReference type="ChEBI" id="CHEBI:30616"/>
    </ligand>
</feature>
<dbReference type="CDD" id="cd04412">
    <property type="entry name" value="NDPk7B"/>
    <property type="match status" value="1"/>
</dbReference>
<evidence type="ECO:0000256" key="6">
    <source>
        <dbReference type="ARBA" id="ARBA00022801"/>
    </source>
</evidence>
<evidence type="ECO:0000256" key="4">
    <source>
        <dbReference type="ARBA" id="ARBA00004245"/>
    </source>
</evidence>
<dbReference type="SMART" id="SM00676">
    <property type="entry name" value="DM10"/>
    <property type="match status" value="1"/>
</dbReference>
<keyword evidence="6" id="KW-0378">Hydrolase</keyword>
<comment type="catalytic activity">
    <reaction evidence="2">
        <text>a ribonucleoside 5'-diphosphate + ATP = a ribonucleoside 5'-triphosphate + ADP</text>
        <dbReference type="Rhea" id="RHEA:18113"/>
        <dbReference type="ChEBI" id="CHEBI:30616"/>
        <dbReference type="ChEBI" id="CHEBI:57930"/>
        <dbReference type="ChEBI" id="CHEBI:61557"/>
        <dbReference type="ChEBI" id="CHEBI:456216"/>
        <dbReference type="EC" id="2.7.4.6"/>
    </reaction>
</comment>
<evidence type="ECO:0000256" key="12">
    <source>
        <dbReference type="RuleBase" id="RU004011"/>
    </source>
</evidence>
<evidence type="ECO:0000256" key="5">
    <source>
        <dbReference type="ARBA" id="ARBA00022490"/>
    </source>
</evidence>
<feature type="binding site" evidence="11">
    <location>
        <position position="185"/>
    </location>
    <ligand>
        <name>ATP</name>
        <dbReference type="ChEBI" id="CHEBI:30616"/>
    </ligand>
</feature>
<dbReference type="GO" id="GO:0005879">
    <property type="term" value="C:axonemal microtubule"/>
    <property type="evidence" value="ECO:0000318"/>
    <property type="project" value="GO_Central"/>
</dbReference>
<dbReference type="Proteomes" id="UP000006727">
    <property type="component" value="Chromosome 26"/>
</dbReference>
<evidence type="ECO:0000256" key="7">
    <source>
        <dbReference type="ARBA" id="ARBA00023212"/>
    </source>
</evidence>
<dbReference type="InterPro" id="IPR037993">
    <property type="entry name" value="NDPk7B"/>
</dbReference>
<dbReference type="Pfam" id="PF00334">
    <property type="entry name" value="NDK"/>
    <property type="match status" value="2"/>
</dbReference>
<comment type="subcellular location">
    <subcellularLocation>
        <location evidence="3">Cell projection</location>
        <location evidence="3">Cilium</location>
    </subcellularLocation>
    <subcellularLocation>
        <location evidence="4">Cytoplasm</location>
        <location evidence="4">Cytoskeleton</location>
    </subcellularLocation>
</comment>
<dbReference type="PIRSF" id="PIRSF036503">
    <property type="entry name" value="NDK7"/>
    <property type="match status" value="1"/>
</dbReference>
<reference evidence="14 16" key="1">
    <citation type="journal article" date="2008" name="Science">
        <title>The Physcomitrella genome reveals evolutionary insights into the conquest of land by plants.</title>
        <authorList>
            <person name="Rensing S."/>
            <person name="Lang D."/>
            <person name="Zimmer A."/>
            <person name="Terry A."/>
            <person name="Salamov A."/>
            <person name="Shapiro H."/>
            <person name="Nishiyama T."/>
            <person name="Perroud P.-F."/>
            <person name="Lindquist E."/>
            <person name="Kamisugi Y."/>
            <person name="Tanahashi T."/>
            <person name="Sakakibara K."/>
            <person name="Fujita T."/>
            <person name="Oishi K."/>
            <person name="Shin-I T."/>
            <person name="Kuroki Y."/>
            <person name="Toyoda A."/>
            <person name="Suzuki Y."/>
            <person name="Hashimoto A."/>
            <person name="Yamaguchi K."/>
            <person name="Sugano A."/>
            <person name="Kohara Y."/>
            <person name="Fujiyama A."/>
            <person name="Anterola A."/>
            <person name="Aoki S."/>
            <person name="Ashton N."/>
            <person name="Barbazuk W.B."/>
            <person name="Barker E."/>
            <person name="Bennetzen J."/>
            <person name="Bezanilla M."/>
            <person name="Blankenship R."/>
            <person name="Cho S.H."/>
            <person name="Dutcher S."/>
            <person name="Estelle M."/>
            <person name="Fawcett J.A."/>
            <person name="Gundlach H."/>
            <person name="Hanada K."/>
            <person name="Heyl A."/>
            <person name="Hicks K.A."/>
            <person name="Hugh J."/>
            <person name="Lohr M."/>
            <person name="Mayer K."/>
            <person name="Melkozernov A."/>
            <person name="Murata T."/>
            <person name="Nelson D."/>
            <person name="Pils B."/>
            <person name="Prigge M."/>
            <person name="Reiss B."/>
            <person name="Renner T."/>
            <person name="Rombauts S."/>
            <person name="Rushton P."/>
            <person name="Sanderfoot A."/>
            <person name="Schween G."/>
            <person name="Shiu S.-H."/>
            <person name="Stueber K."/>
            <person name="Theodoulou F.L."/>
            <person name="Tu H."/>
            <person name="Van de Peer Y."/>
            <person name="Verrier P.J."/>
            <person name="Waters E."/>
            <person name="Wood A."/>
            <person name="Yang L."/>
            <person name="Cove D."/>
            <person name="Cuming A."/>
            <person name="Hasebe M."/>
            <person name="Lucas S."/>
            <person name="Mishler D.B."/>
            <person name="Reski R."/>
            <person name="Grigoriev I."/>
            <person name="Quatrano R.S."/>
            <person name="Boore J.L."/>
        </authorList>
    </citation>
    <scope>NUCLEOTIDE SEQUENCE [LARGE SCALE GENOMIC DNA]</scope>
    <source>
        <strain evidence="15 16">cv. Gransden 2004</strain>
    </source>
</reference>
<name>A0A2K1ICA6_PHYPA</name>
<evidence type="ECO:0000256" key="3">
    <source>
        <dbReference type="ARBA" id="ARBA00004138"/>
    </source>
</evidence>
<feature type="binding site" evidence="11">
    <location>
        <position position="151"/>
    </location>
    <ligand>
        <name>ATP</name>
        <dbReference type="ChEBI" id="CHEBI:30616"/>
    </ligand>
</feature>
<evidence type="ECO:0000313" key="16">
    <source>
        <dbReference type="Proteomes" id="UP000006727"/>
    </source>
</evidence>
<evidence type="ECO:0000259" key="13">
    <source>
        <dbReference type="PROSITE" id="PS51336"/>
    </source>
</evidence>
<dbReference type="Gramene" id="Pp3c26_8320V3.1">
    <property type="protein sequence ID" value="Pp3c26_8320V3.1"/>
    <property type="gene ID" value="Pp3c26_8320"/>
</dbReference>
<gene>
    <name evidence="15" type="primary">LOC112277825</name>
    <name evidence="14" type="ORF">PHYPA_030394</name>
</gene>
<evidence type="ECO:0000313" key="14">
    <source>
        <dbReference type="EMBL" id="PNR26913.1"/>
    </source>
</evidence>
<feature type="binding site" evidence="11">
    <location>
        <position position="105"/>
    </location>
    <ligand>
        <name>ATP</name>
        <dbReference type="ChEBI" id="CHEBI:30616"/>
    </ligand>
</feature>
<dbReference type="GO" id="GO:0005524">
    <property type="term" value="F:ATP binding"/>
    <property type="evidence" value="ECO:0007669"/>
    <property type="project" value="UniProtKB-KW"/>
</dbReference>
<dbReference type="EMBL" id="ABEU02000026">
    <property type="protein sequence ID" value="PNR26913.1"/>
    <property type="molecule type" value="Genomic_DNA"/>
</dbReference>
<feature type="active site" description="Pros-phosphohistidine intermediate" evidence="9 11">
    <location>
        <position position="212"/>
    </location>
</feature>
<keyword evidence="16" id="KW-1185">Reference proteome</keyword>
<dbReference type="GO" id="GO:0016787">
    <property type="term" value="F:hydrolase activity"/>
    <property type="evidence" value="ECO:0007669"/>
    <property type="project" value="UniProtKB-KW"/>
</dbReference>
<keyword evidence="10" id="KW-0067">ATP-binding</keyword>
<dbReference type="AlphaFoldDB" id="A0A2K1ICA6"/>
<dbReference type="GO" id="GO:0006228">
    <property type="term" value="P:UTP biosynthetic process"/>
    <property type="evidence" value="ECO:0007669"/>
    <property type="project" value="InterPro"/>
</dbReference>
<evidence type="ECO:0000256" key="2">
    <source>
        <dbReference type="ARBA" id="ARBA00000937"/>
    </source>
</evidence>
<dbReference type="InterPro" id="IPR006602">
    <property type="entry name" value="DM10_dom"/>
</dbReference>
<dbReference type="SMART" id="SM00562">
    <property type="entry name" value="NDK"/>
    <property type="match status" value="2"/>
</dbReference>
<comment type="catalytic activity">
    <reaction evidence="1">
        <text>a 2'-deoxyribonucleoside 5'-diphosphate + ATP = a 2'-deoxyribonucleoside 5'-triphosphate + ADP</text>
        <dbReference type="Rhea" id="RHEA:44640"/>
        <dbReference type="ChEBI" id="CHEBI:30616"/>
        <dbReference type="ChEBI" id="CHEBI:61560"/>
        <dbReference type="ChEBI" id="CHEBI:73316"/>
        <dbReference type="ChEBI" id="CHEBI:456216"/>
        <dbReference type="EC" id="2.7.4.6"/>
    </reaction>
</comment>
<reference evidence="15" key="3">
    <citation type="submission" date="2020-12" db="UniProtKB">
        <authorList>
            <consortium name="EnsemblPlants"/>
        </authorList>
    </citation>
    <scope>IDENTIFICATION</scope>
</reference>
<proteinExistence type="inferred from homology"/>
<accession>A0A2K1ICA6</accession>
<dbReference type="GO" id="GO:0004550">
    <property type="term" value="F:nucleoside diphosphate kinase activity"/>
    <property type="evidence" value="ECO:0007669"/>
    <property type="project" value="UniProtKB-EC"/>
</dbReference>
<dbReference type="GO" id="GO:0006241">
    <property type="term" value="P:CTP biosynthetic process"/>
    <property type="evidence" value="ECO:0007669"/>
    <property type="project" value="InterPro"/>
</dbReference>
<dbReference type="EnsemblPlants" id="Pp3c26_8320V3.1">
    <property type="protein sequence ID" value="Pp3c26_8320V3.1"/>
    <property type="gene ID" value="Pp3c26_8320"/>
</dbReference>